<feature type="non-terminal residue" evidence="3">
    <location>
        <position position="121"/>
    </location>
</feature>
<evidence type="ECO:0000313" key="3">
    <source>
        <dbReference type="EMBL" id="GAH08157.1"/>
    </source>
</evidence>
<dbReference type="Pfam" id="PF01408">
    <property type="entry name" value="GFO_IDH_MocA"/>
    <property type="match status" value="1"/>
</dbReference>
<gene>
    <name evidence="3" type="ORF">S01H4_59405</name>
</gene>
<sequence>MDKIKVGVIGVGKMGRTHINGLGDVPESEVVAINDPANFGNAGPELAREYGIDYENNIESLISRSDIDAVVITTPHSLHAEHSLLAMNAGKHVLCEKPMEVTLGKCDKMIETAKEKKVKLM</sequence>
<protein>
    <recommendedName>
        <fullName evidence="2">Gfo/Idh/MocA-like oxidoreductase N-terminal domain-containing protein</fullName>
    </recommendedName>
</protein>
<reference evidence="3" key="1">
    <citation type="journal article" date="2014" name="Front. Microbiol.">
        <title>High frequency of phylogenetically diverse reductive dehalogenase-homologous genes in deep subseafloor sedimentary metagenomes.</title>
        <authorList>
            <person name="Kawai M."/>
            <person name="Futagami T."/>
            <person name="Toyoda A."/>
            <person name="Takaki Y."/>
            <person name="Nishi S."/>
            <person name="Hori S."/>
            <person name="Arai W."/>
            <person name="Tsubouchi T."/>
            <person name="Morono Y."/>
            <person name="Uchiyama I."/>
            <person name="Ito T."/>
            <person name="Fujiyama A."/>
            <person name="Inagaki F."/>
            <person name="Takami H."/>
        </authorList>
    </citation>
    <scope>NUCLEOTIDE SEQUENCE</scope>
    <source>
        <strain evidence="3">Expedition CK06-06</strain>
    </source>
</reference>
<dbReference type="SUPFAM" id="SSF51735">
    <property type="entry name" value="NAD(P)-binding Rossmann-fold domains"/>
    <property type="match status" value="1"/>
</dbReference>
<dbReference type="PANTHER" id="PTHR43818:SF11">
    <property type="entry name" value="BCDNA.GH03377"/>
    <property type="match status" value="1"/>
</dbReference>
<dbReference type="InterPro" id="IPR050463">
    <property type="entry name" value="Gfo/Idh/MocA_oxidrdct_glycsds"/>
</dbReference>
<dbReference type="EMBL" id="BART01034831">
    <property type="protein sequence ID" value="GAH08157.1"/>
    <property type="molecule type" value="Genomic_DNA"/>
</dbReference>
<feature type="domain" description="Gfo/Idh/MocA-like oxidoreductase N-terminal" evidence="2">
    <location>
        <begin position="4"/>
        <end position="121"/>
    </location>
</feature>
<evidence type="ECO:0000259" key="2">
    <source>
        <dbReference type="Pfam" id="PF01408"/>
    </source>
</evidence>
<dbReference type="GO" id="GO:0016491">
    <property type="term" value="F:oxidoreductase activity"/>
    <property type="evidence" value="ECO:0007669"/>
    <property type="project" value="UniProtKB-KW"/>
</dbReference>
<dbReference type="InterPro" id="IPR036291">
    <property type="entry name" value="NAD(P)-bd_dom_sf"/>
</dbReference>
<name>X1CKB0_9ZZZZ</name>
<dbReference type="GO" id="GO:0000166">
    <property type="term" value="F:nucleotide binding"/>
    <property type="evidence" value="ECO:0007669"/>
    <property type="project" value="InterPro"/>
</dbReference>
<accession>X1CKB0</accession>
<dbReference type="Gene3D" id="3.40.50.720">
    <property type="entry name" value="NAD(P)-binding Rossmann-like Domain"/>
    <property type="match status" value="1"/>
</dbReference>
<proteinExistence type="predicted"/>
<comment type="caution">
    <text evidence="3">The sequence shown here is derived from an EMBL/GenBank/DDBJ whole genome shotgun (WGS) entry which is preliminary data.</text>
</comment>
<evidence type="ECO:0000256" key="1">
    <source>
        <dbReference type="ARBA" id="ARBA00023002"/>
    </source>
</evidence>
<dbReference type="PANTHER" id="PTHR43818">
    <property type="entry name" value="BCDNA.GH03377"/>
    <property type="match status" value="1"/>
</dbReference>
<dbReference type="InterPro" id="IPR000683">
    <property type="entry name" value="Gfo/Idh/MocA-like_OxRdtase_N"/>
</dbReference>
<organism evidence="3">
    <name type="scientific">marine sediment metagenome</name>
    <dbReference type="NCBI Taxonomy" id="412755"/>
    <lineage>
        <taxon>unclassified sequences</taxon>
        <taxon>metagenomes</taxon>
        <taxon>ecological metagenomes</taxon>
    </lineage>
</organism>
<keyword evidence="1" id="KW-0560">Oxidoreductase</keyword>
<dbReference type="AlphaFoldDB" id="X1CKB0"/>